<evidence type="ECO:0000313" key="2">
    <source>
        <dbReference type="Proteomes" id="UP000792457"/>
    </source>
</evidence>
<organism evidence="1 2">
    <name type="scientific">Ladona fulva</name>
    <name type="common">Scarce chaser dragonfly</name>
    <name type="synonym">Libellula fulva</name>
    <dbReference type="NCBI Taxonomy" id="123851"/>
    <lineage>
        <taxon>Eukaryota</taxon>
        <taxon>Metazoa</taxon>
        <taxon>Ecdysozoa</taxon>
        <taxon>Arthropoda</taxon>
        <taxon>Hexapoda</taxon>
        <taxon>Insecta</taxon>
        <taxon>Pterygota</taxon>
        <taxon>Palaeoptera</taxon>
        <taxon>Odonata</taxon>
        <taxon>Epiprocta</taxon>
        <taxon>Anisoptera</taxon>
        <taxon>Libelluloidea</taxon>
        <taxon>Libellulidae</taxon>
        <taxon>Ladona</taxon>
    </lineage>
</organism>
<accession>A0A8K0JZ98</accession>
<dbReference type="InterPro" id="IPR036397">
    <property type="entry name" value="RNaseH_sf"/>
</dbReference>
<dbReference type="Gene3D" id="3.30.420.10">
    <property type="entry name" value="Ribonuclease H-like superfamily/Ribonuclease H"/>
    <property type="match status" value="1"/>
</dbReference>
<evidence type="ECO:0000313" key="1">
    <source>
        <dbReference type="EMBL" id="KAG8225421.1"/>
    </source>
</evidence>
<sequence>MEHLVYGPDLALSDYHLFDPLNDALKGRLKFTSDQQVKGAVHMWLAAQPKTFYPRVSSSCVQGRKEYAICLVREIYRFSFPLSDIKCHNLLVDLLEVLRPYKRKVA</sequence>
<proteinExistence type="predicted"/>
<name>A0A8K0JZ98_LADFU</name>
<dbReference type="EMBL" id="KZ308237">
    <property type="protein sequence ID" value="KAG8225421.1"/>
    <property type="molecule type" value="Genomic_DNA"/>
</dbReference>
<dbReference type="OrthoDB" id="6622399at2759"/>
<keyword evidence="2" id="KW-1185">Reference proteome</keyword>
<reference evidence="1" key="2">
    <citation type="submission" date="2017-10" db="EMBL/GenBank/DDBJ databases">
        <title>Ladona fulva Genome sequencing and assembly.</title>
        <authorList>
            <person name="Murali S."/>
            <person name="Richards S."/>
            <person name="Bandaranaike D."/>
            <person name="Bellair M."/>
            <person name="Blankenburg K."/>
            <person name="Chao H."/>
            <person name="Dinh H."/>
            <person name="Doddapaneni H."/>
            <person name="Dugan-Rocha S."/>
            <person name="Elkadiri S."/>
            <person name="Gnanaolivu R."/>
            <person name="Hernandez B."/>
            <person name="Skinner E."/>
            <person name="Javaid M."/>
            <person name="Lee S."/>
            <person name="Li M."/>
            <person name="Ming W."/>
            <person name="Munidasa M."/>
            <person name="Muniz J."/>
            <person name="Nguyen L."/>
            <person name="Hughes D."/>
            <person name="Osuji N."/>
            <person name="Pu L.-L."/>
            <person name="Puazo M."/>
            <person name="Qu C."/>
            <person name="Quiroz J."/>
            <person name="Raj R."/>
            <person name="Weissenberger G."/>
            <person name="Xin Y."/>
            <person name="Zou X."/>
            <person name="Han Y."/>
            <person name="Worley K."/>
            <person name="Muzny D."/>
            <person name="Gibbs R."/>
        </authorList>
    </citation>
    <scope>NUCLEOTIDE SEQUENCE</scope>
    <source>
        <strain evidence="1">Sampled in the wild</strain>
    </source>
</reference>
<dbReference type="Proteomes" id="UP000792457">
    <property type="component" value="Unassembled WGS sequence"/>
</dbReference>
<gene>
    <name evidence="1" type="ORF">J437_LFUL004242</name>
</gene>
<reference evidence="1" key="1">
    <citation type="submission" date="2013-04" db="EMBL/GenBank/DDBJ databases">
        <authorList>
            <person name="Qu J."/>
            <person name="Murali S.C."/>
            <person name="Bandaranaike D."/>
            <person name="Bellair M."/>
            <person name="Blankenburg K."/>
            <person name="Chao H."/>
            <person name="Dinh H."/>
            <person name="Doddapaneni H."/>
            <person name="Downs B."/>
            <person name="Dugan-Rocha S."/>
            <person name="Elkadiri S."/>
            <person name="Gnanaolivu R.D."/>
            <person name="Hernandez B."/>
            <person name="Javaid M."/>
            <person name="Jayaseelan J.C."/>
            <person name="Lee S."/>
            <person name="Li M."/>
            <person name="Ming W."/>
            <person name="Munidasa M."/>
            <person name="Muniz J."/>
            <person name="Nguyen L."/>
            <person name="Ongeri F."/>
            <person name="Osuji N."/>
            <person name="Pu L.-L."/>
            <person name="Puazo M."/>
            <person name="Qu C."/>
            <person name="Quiroz J."/>
            <person name="Raj R."/>
            <person name="Weissenberger G."/>
            <person name="Xin Y."/>
            <person name="Zou X."/>
            <person name="Han Y."/>
            <person name="Richards S."/>
            <person name="Worley K."/>
            <person name="Muzny D."/>
            <person name="Gibbs R."/>
        </authorList>
    </citation>
    <scope>NUCLEOTIDE SEQUENCE</scope>
    <source>
        <strain evidence="1">Sampled in the wild</strain>
    </source>
</reference>
<dbReference type="GO" id="GO:0003676">
    <property type="term" value="F:nucleic acid binding"/>
    <property type="evidence" value="ECO:0007669"/>
    <property type="project" value="InterPro"/>
</dbReference>
<protein>
    <submittedName>
        <fullName evidence="1">Uncharacterized protein</fullName>
    </submittedName>
</protein>
<comment type="caution">
    <text evidence="1">The sequence shown here is derived from an EMBL/GenBank/DDBJ whole genome shotgun (WGS) entry which is preliminary data.</text>
</comment>
<dbReference type="AlphaFoldDB" id="A0A8K0JZ98"/>